<dbReference type="EMBL" id="PDNB01000131">
    <property type="protein sequence ID" value="PGH04877.1"/>
    <property type="molecule type" value="Genomic_DNA"/>
</dbReference>
<dbReference type="Pfam" id="PF12796">
    <property type="entry name" value="Ank_2"/>
    <property type="match status" value="2"/>
</dbReference>
<gene>
    <name evidence="5" type="ORF">AJ79_06962</name>
</gene>
<dbReference type="Gene3D" id="1.25.40.20">
    <property type="entry name" value="Ankyrin repeat-containing domain"/>
    <property type="match status" value="2"/>
</dbReference>
<feature type="compositionally biased region" description="Basic and acidic residues" evidence="4">
    <location>
        <begin position="254"/>
        <end position="264"/>
    </location>
</feature>
<keyword evidence="2 3" id="KW-0040">ANK repeat</keyword>
<feature type="repeat" description="ANK" evidence="3">
    <location>
        <begin position="264"/>
        <end position="296"/>
    </location>
</feature>
<accession>A0A2B7X837</accession>
<proteinExistence type="predicted"/>
<dbReference type="InterPro" id="IPR036770">
    <property type="entry name" value="Ankyrin_rpt-contain_sf"/>
</dbReference>
<comment type="caution">
    <text evidence="5">The sequence shown here is derived from an EMBL/GenBank/DDBJ whole genome shotgun (WGS) entry which is preliminary data.</text>
</comment>
<feature type="compositionally biased region" description="Acidic residues" evidence="4">
    <location>
        <begin position="231"/>
        <end position="244"/>
    </location>
</feature>
<reference evidence="5 6" key="1">
    <citation type="submission" date="2017-10" db="EMBL/GenBank/DDBJ databases">
        <title>Comparative genomics in systemic dimorphic fungi from Ajellomycetaceae.</title>
        <authorList>
            <person name="Munoz J.F."/>
            <person name="Mcewen J.G."/>
            <person name="Clay O.K."/>
            <person name="Cuomo C.A."/>
        </authorList>
    </citation>
    <scope>NUCLEOTIDE SEQUENCE [LARGE SCALE GENOMIC DNA]</scope>
    <source>
        <strain evidence="5 6">UAMH5409</strain>
    </source>
</reference>
<name>A0A2B7X837_9EURO</name>
<dbReference type="Proteomes" id="UP000223968">
    <property type="component" value="Unassembled WGS sequence"/>
</dbReference>
<organism evidence="5 6">
    <name type="scientific">Helicocarpus griseus UAMH5409</name>
    <dbReference type="NCBI Taxonomy" id="1447875"/>
    <lineage>
        <taxon>Eukaryota</taxon>
        <taxon>Fungi</taxon>
        <taxon>Dikarya</taxon>
        <taxon>Ascomycota</taxon>
        <taxon>Pezizomycotina</taxon>
        <taxon>Eurotiomycetes</taxon>
        <taxon>Eurotiomycetidae</taxon>
        <taxon>Onygenales</taxon>
        <taxon>Ajellomycetaceae</taxon>
        <taxon>Helicocarpus</taxon>
    </lineage>
</organism>
<evidence type="ECO:0000256" key="1">
    <source>
        <dbReference type="ARBA" id="ARBA00022737"/>
    </source>
</evidence>
<feature type="region of interest" description="Disordered" evidence="4">
    <location>
        <begin position="223"/>
        <end position="264"/>
    </location>
</feature>
<dbReference type="AlphaFoldDB" id="A0A2B7X837"/>
<dbReference type="OrthoDB" id="341259at2759"/>
<sequence>MNWQCLPAELQLHVLENVVLLEGDDDIEYDLDEKAWWKNIRQYMLVCKNWKTLICDAMIGAAAIAPTAIPSLVLVWFNEEIAQGVLSRALPKLEVSIRDTSIPITQVIRATDYDDHEEHEWILPEKGEDELGYDLDPKMSYHEAVRERVAIDAVTYHFVLQHYQSWLRKCIQRNFASCVEVLAQAARTMQEDMDQLFRIQGPEKYRFRQLGLMDTVIRDTIDTDSERGLEDDGDNDWDYTDSEITDSTNDNDANSDKPSSEVHDTISPLEYALDKGHLEIATLLVTHGANLRTQSNYIHGNTIGDVLLCVAARDNNIKLANVLLDRDVPIEDPRGHDEENPLACALLENHIDMAVFLLDRGASFFNDLSPVVLPMCAAAKSCSVETVRMLIGRGADVNASTKLGERPLKYALAYNEPVARFLIEEQGVLILKTDIHSVVEKSQPISFLQFLIDHAGGNKQLKGNGGNWAARFALDTAAAGGKLEVVQYLLQSIKPEWLNLEAVSNNHIEIVKLLLDAGADPYTESGFNRSSLYLAAENGSLELVKILVGYGMLTSGIHNSLFPLKVAVKKGHLDVVRFLLENGAVAHKSHYLETLRGLTWKTEMLKLLSAP</sequence>
<keyword evidence="6" id="KW-1185">Reference proteome</keyword>
<evidence type="ECO:0000313" key="5">
    <source>
        <dbReference type="EMBL" id="PGH04877.1"/>
    </source>
</evidence>
<protein>
    <submittedName>
        <fullName evidence="5">Uncharacterized protein</fullName>
    </submittedName>
</protein>
<dbReference type="PANTHER" id="PTHR24198:SF165">
    <property type="entry name" value="ANKYRIN REPEAT-CONTAINING PROTEIN-RELATED"/>
    <property type="match status" value="1"/>
</dbReference>
<feature type="repeat" description="ANK" evidence="3">
    <location>
        <begin position="559"/>
        <end position="584"/>
    </location>
</feature>
<dbReference type="STRING" id="1447875.A0A2B7X837"/>
<keyword evidence="1" id="KW-0677">Repeat</keyword>
<dbReference type="PROSITE" id="PS50088">
    <property type="entry name" value="ANK_REPEAT"/>
    <property type="match status" value="2"/>
</dbReference>
<dbReference type="PROSITE" id="PS50297">
    <property type="entry name" value="ANK_REP_REGION"/>
    <property type="match status" value="2"/>
</dbReference>
<evidence type="ECO:0000256" key="2">
    <source>
        <dbReference type="ARBA" id="ARBA00023043"/>
    </source>
</evidence>
<dbReference type="Pfam" id="PF13637">
    <property type="entry name" value="Ank_4"/>
    <property type="match status" value="1"/>
</dbReference>
<evidence type="ECO:0000313" key="6">
    <source>
        <dbReference type="Proteomes" id="UP000223968"/>
    </source>
</evidence>
<evidence type="ECO:0000256" key="4">
    <source>
        <dbReference type="SAM" id="MobiDB-lite"/>
    </source>
</evidence>
<dbReference type="SUPFAM" id="SSF48403">
    <property type="entry name" value="Ankyrin repeat"/>
    <property type="match status" value="1"/>
</dbReference>
<dbReference type="SMART" id="SM00248">
    <property type="entry name" value="ANK"/>
    <property type="match status" value="8"/>
</dbReference>
<dbReference type="InterPro" id="IPR002110">
    <property type="entry name" value="Ankyrin_rpt"/>
</dbReference>
<dbReference type="PANTHER" id="PTHR24198">
    <property type="entry name" value="ANKYRIN REPEAT AND PROTEIN KINASE DOMAIN-CONTAINING PROTEIN"/>
    <property type="match status" value="1"/>
</dbReference>
<evidence type="ECO:0000256" key="3">
    <source>
        <dbReference type="PROSITE-ProRule" id="PRU00023"/>
    </source>
</evidence>